<feature type="transmembrane region" description="Helical" evidence="5">
    <location>
        <begin position="438"/>
        <end position="471"/>
    </location>
</feature>
<evidence type="ECO:0000256" key="5">
    <source>
        <dbReference type="SAM" id="Phobius"/>
    </source>
</evidence>
<dbReference type="OrthoDB" id="7874975at2"/>
<sequence length="528" mass="60088">MRENRKRYRIFFKLEEHLEVPMFLLAIGWLILFIIEIFRGLSPFQEKLIYLIWILFILEFLIKIIIAPRRSQFIKHNWITVISLIIPALRVFRMFNALRILRTLRVINSTKIIRAITSGKRFFGALDKAQGPQPNAEMDVGFLIAVKNLKEKKEMIAYANQLAEDVKPELEESTGIKWNFVISETFKLDNDRSRNPSFFLDRASMSMAEGNYDLVCVLTDIGLMSRRNVQVSALSSSIARIVALSTRQTTSTGKNRERLDLNSTFVRYNSASLFLHQIGHILGLNHSPATEPGIMSSTKFDRSLSKVPSFSSKEKKVLKKKAKKAPDRELRNGNDLETFIFHILMTFRHLGKFFWPLIRNKALLLPLSLPGLATAAVAPAIILIFNAEIWDVGLGMTNGTAAFFAIISIMLASFYLVRVQSLFLPKREKRIITEHLAVANTVIYFSIFLACIGLFLMVGALMMVIELYVFPEDLMRTWPTLSKPEILLEDKIRIAVFISTVGVTTGALAGGLESRTIIQHLALFRKNE</sequence>
<feature type="transmembrane region" description="Helical" evidence="5">
    <location>
        <begin position="48"/>
        <end position="66"/>
    </location>
</feature>
<feature type="transmembrane region" description="Helical" evidence="5">
    <location>
        <begin position="362"/>
        <end position="387"/>
    </location>
</feature>
<evidence type="ECO:0000313" key="7">
    <source>
        <dbReference type="Proteomes" id="UP000321367"/>
    </source>
</evidence>
<evidence type="ECO:0000256" key="1">
    <source>
        <dbReference type="ARBA" id="ARBA00004141"/>
    </source>
</evidence>
<dbReference type="SUPFAM" id="SSF81324">
    <property type="entry name" value="Voltage-gated potassium channels"/>
    <property type="match status" value="1"/>
</dbReference>
<organism evidence="6 7">
    <name type="scientific">Gillisia hiemivivida</name>
    <dbReference type="NCBI Taxonomy" id="291190"/>
    <lineage>
        <taxon>Bacteria</taxon>
        <taxon>Pseudomonadati</taxon>
        <taxon>Bacteroidota</taxon>
        <taxon>Flavobacteriia</taxon>
        <taxon>Flavobacteriales</taxon>
        <taxon>Flavobacteriaceae</taxon>
        <taxon>Gillisia</taxon>
    </lineage>
</organism>
<feature type="transmembrane region" description="Helical" evidence="5">
    <location>
        <begin position="491"/>
        <end position="512"/>
    </location>
</feature>
<dbReference type="Proteomes" id="UP000321367">
    <property type="component" value="Unassembled WGS sequence"/>
</dbReference>
<keyword evidence="7" id="KW-1185">Reference proteome</keyword>
<gene>
    <name evidence="6" type="ORF">ES724_01220</name>
</gene>
<evidence type="ECO:0000256" key="4">
    <source>
        <dbReference type="ARBA" id="ARBA00023136"/>
    </source>
</evidence>
<accession>A0A5C7A1R5</accession>
<evidence type="ECO:0000256" key="2">
    <source>
        <dbReference type="ARBA" id="ARBA00022692"/>
    </source>
</evidence>
<dbReference type="AlphaFoldDB" id="A0A5C7A1R5"/>
<evidence type="ECO:0000313" key="6">
    <source>
        <dbReference type="EMBL" id="TXD95682.1"/>
    </source>
</evidence>
<keyword evidence="3 5" id="KW-1133">Transmembrane helix</keyword>
<feature type="transmembrane region" description="Helical" evidence="5">
    <location>
        <begin position="20"/>
        <end position="41"/>
    </location>
</feature>
<dbReference type="SUPFAM" id="SSF55486">
    <property type="entry name" value="Metalloproteases ('zincins'), catalytic domain"/>
    <property type="match status" value="1"/>
</dbReference>
<dbReference type="Gene3D" id="1.20.120.350">
    <property type="entry name" value="Voltage-gated potassium channels. Chain C"/>
    <property type="match status" value="1"/>
</dbReference>
<feature type="transmembrane region" description="Helical" evidence="5">
    <location>
        <begin position="399"/>
        <end position="417"/>
    </location>
</feature>
<name>A0A5C7A1R5_9FLAO</name>
<keyword evidence="4 5" id="KW-0472">Membrane</keyword>
<dbReference type="GO" id="GO:0016020">
    <property type="term" value="C:membrane"/>
    <property type="evidence" value="ECO:0007669"/>
    <property type="project" value="UniProtKB-SubCell"/>
</dbReference>
<dbReference type="InterPro" id="IPR027359">
    <property type="entry name" value="Volt_channel_dom_sf"/>
</dbReference>
<protein>
    <submittedName>
        <fullName evidence="6">Uncharacterized protein</fullName>
    </submittedName>
</protein>
<evidence type="ECO:0000256" key="3">
    <source>
        <dbReference type="ARBA" id="ARBA00022989"/>
    </source>
</evidence>
<reference evidence="6 7" key="1">
    <citation type="submission" date="2019-08" db="EMBL/GenBank/DDBJ databases">
        <title>Genome sequence of Gillisia hiemivivida IC154 (type strain).</title>
        <authorList>
            <person name="Bowman J.P."/>
        </authorList>
    </citation>
    <scope>NUCLEOTIDE SEQUENCE [LARGE SCALE GENOMIC DNA]</scope>
    <source>
        <strain evidence="6 7">IC154</strain>
    </source>
</reference>
<proteinExistence type="predicted"/>
<dbReference type="EMBL" id="VORY01000001">
    <property type="protein sequence ID" value="TXD95682.1"/>
    <property type="molecule type" value="Genomic_DNA"/>
</dbReference>
<keyword evidence="2 5" id="KW-0812">Transmembrane</keyword>
<comment type="subcellular location">
    <subcellularLocation>
        <location evidence="1">Membrane</location>
        <topology evidence="1">Multi-pass membrane protein</topology>
    </subcellularLocation>
</comment>
<comment type="caution">
    <text evidence="6">The sequence shown here is derived from an EMBL/GenBank/DDBJ whole genome shotgun (WGS) entry which is preliminary data.</text>
</comment>